<comment type="caution">
    <text evidence="8">The sequence shown here is derived from an EMBL/GenBank/DDBJ whole genome shotgun (WGS) entry which is preliminary data.</text>
</comment>
<evidence type="ECO:0000256" key="5">
    <source>
        <dbReference type="ARBA" id="ARBA00022989"/>
    </source>
</evidence>
<reference evidence="8 9" key="1">
    <citation type="submission" date="2017-08" db="EMBL/GenBank/DDBJ databases">
        <title>Infants hospitalized years apart are colonized by the same room-sourced microbial strains.</title>
        <authorList>
            <person name="Brooks B."/>
            <person name="Olm M.R."/>
            <person name="Firek B.A."/>
            <person name="Baker R."/>
            <person name="Thomas B.C."/>
            <person name="Morowitz M.J."/>
            <person name="Banfield J.F."/>
        </authorList>
    </citation>
    <scope>NUCLEOTIDE SEQUENCE [LARGE SCALE GENOMIC DNA]</scope>
    <source>
        <strain evidence="8">S2_009_000_R2_77</strain>
    </source>
</reference>
<evidence type="ECO:0000256" key="7">
    <source>
        <dbReference type="SAM" id="Phobius"/>
    </source>
</evidence>
<keyword evidence="6 7" id="KW-0472">Membrane</keyword>
<feature type="transmembrane region" description="Helical" evidence="7">
    <location>
        <begin position="33"/>
        <end position="51"/>
    </location>
</feature>
<dbReference type="GO" id="GO:0005886">
    <property type="term" value="C:plasma membrane"/>
    <property type="evidence" value="ECO:0007669"/>
    <property type="project" value="UniProtKB-SubCell"/>
</dbReference>
<dbReference type="Proteomes" id="UP000249198">
    <property type="component" value="Unassembled WGS sequence"/>
</dbReference>
<feature type="transmembrane region" description="Helical" evidence="7">
    <location>
        <begin position="57"/>
        <end position="75"/>
    </location>
</feature>
<organism evidence="8 9">
    <name type="scientific">Pseudomonas kuykendallii</name>
    <dbReference type="NCBI Taxonomy" id="1007099"/>
    <lineage>
        <taxon>Bacteria</taxon>
        <taxon>Pseudomonadati</taxon>
        <taxon>Pseudomonadota</taxon>
        <taxon>Gammaproteobacteria</taxon>
        <taxon>Pseudomonadales</taxon>
        <taxon>Pseudomonadaceae</taxon>
        <taxon>Pseudomonas</taxon>
    </lineage>
</organism>
<evidence type="ECO:0000256" key="3">
    <source>
        <dbReference type="ARBA" id="ARBA00022475"/>
    </source>
</evidence>
<sequence length="358" mass="37285">MQGIGIMSSKNNNNSVAALPPTDSWLSRRRERFLEVSPGLLVAVVVAAGATFLSEHYGAPVMLMALLLGMALGFLHEEGRAVAGIKFTSSTILRIGVALLGMRITVEQIFSLGGTLMMVVIGAVLLTIAVGVGLSKLLGLGRDFGVLSGGSVGICGASAALAISAVLPQDKDAERNTIFTVISVTALSTLAMIVYPILAKSLGLDDQQAGVFLGATIHDVAQVVGAGYSMSNETGDTATVIKLLRVAMLVPIVFSLSLLLRRRGGADAGGSKTALPLPLFIIFFVVFVGLNSSGVMPEWSQKMAIGVSSWCLVTAIAALGMKTSIKALLAVGWRPATLLVTETLFLAALILVILKFFV</sequence>
<name>A0A2W5CZU8_9PSED</name>
<proteinExistence type="inferred from homology"/>
<comment type="similarity">
    <text evidence="2">Belongs to the UPF0324 family.</text>
</comment>
<feature type="transmembrane region" description="Helical" evidence="7">
    <location>
        <begin position="146"/>
        <end position="166"/>
    </location>
</feature>
<comment type="subcellular location">
    <subcellularLocation>
        <location evidence="1">Cell membrane</location>
        <topology evidence="1">Multi-pass membrane protein</topology>
    </subcellularLocation>
</comment>
<protein>
    <submittedName>
        <fullName evidence="8">Putative sulfate exporter family transporter</fullName>
    </submittedName>
</protein>
<feature type="transmembrane region" description="Helical" evidence="7">
    <location>
        <begin position="178"/>
        <end position="198"/>
    </location>
</feature>
<feature type="transmembrane region" description="Helical" evidence="7">
    <location>
        <begin position="243"/>
        <end position="261"/>
    </location>
</feature>
<feature type="transmembrane region" description="Helical" evidence="7">
    <location>
        <begin position="333"/>
        <end position="357"/>
    </location>
</feature>
<evidence type="ECO:0000256" key="4">
    <source>
        <dbReference type="ARBA" id="ARBA00022692"/>
    </source>
</evidence>
<dbReference type="AlphaFoldDB" id="A0A2W5CZU8"/>
<feature type="transmembrane region" description="Helical" evidence="7">
    <location>
        <begin position="273"/>
        <end position="291"/>
    </location>
</feature>
<accession>A0A2W5CZU8</accession>
<evidence type="ECO:0000256" key="6">
    <source>
        <dbReference type="ARBA" id="ARBA00023136"/>
    </source>
</evidence>
<feature type="transmembrane region" description="Helical" evidence="7">
    <location>
        <begin position="210"/>
        <end position="231"/>
    </location>
</feature>
<evidence type="ECO:0000256" key="1">
    <source>
        <dbReference type="ARBA" id="ARBA00004651"/>
    </source>
</evidence>
<feature type="transmembrane region" description="Helical" evidence="7">
    <location>
        <begin position="303"/>
        <end position="321"/>
    </location>
</feature>
<keyword evidence="5 7" id="KW-1133">Transmembrane helix</keyword>
<dbReference type="PANTHER" id="PTHR30106:SF2">
    <property type="entry name" value="UPF0324 INNER MEMBRANE PROTEIN YEIH"/>
    <property type="match status" value="1"/>
</dbReference>
<dbReference type="EMBL" id="QFOH01000007">
    <property type="protein sequence ID" value="PZP24961.1"/>
    <property type="molecule type" value="Genomic_DNA"/>
</dbReference>
<evidence type="ECO:0000313" key="9">
    <source>
        <dbReference type="Proteomes" id="UP000249198"/>
    </source>
</evidence>
<dbReference type="Pfam" id="PF03601">
    <property type="entry name" value="Cons_hypoth698"/>
    <property type="match status" value="1"/>
</dbReference>
<gene>
    <name evidence="8" type="ORF">DI599_07005</name>
</gene>
<dbReference type="InterPro" id="IPR018383">
    <property type="entry name" value="UPF0324_pro"/>
</dbReference>
<keyword evidence="3" id="KW-1003">Cell membrane</keyword>
<evidence type="ECO:0000256" key="2">
    <source>
        <dbReference type="ARBA" id="ARBA00007977"/>
    </source>
</evidence>
<dbReference type="PANTHER" id="PTHR30106">
    <property type="entry name" value="INNER MEMBRANE PROTEIN YEIH-RELATED"/>
    <property type="match status" value="1"/>
</dbReference>
<keyword evidence="4 7" id="KW-0812">Transmembrane</keyword>
<feature type="transmembrane region" description="Helical" evidence="7">
    <location>
        <begin position="112"/>
        <end position="134"/>
    </location>
</feature>
<evidence type="ECO:0000313" key="8">
    <source>
        <dbReference type="EMBL" id="PZP24961.1"/>
    </source>
</evidence>